<protein>
    <submittedName>
        <fullName evidence="2">Uncharacterized protein</fullName>
    </submittedName>
</protein>
<dbReference type="OrthoDB" id="5762578at2"/>
<keyword evidence="1" id="KW-0812">Transmembrane</keyword>
<comment type="caution">
    <text evidence="2">The sequence shown here is derived from an EMBL/GenBank/DDBJ whole genome shotgun (WGS) entry which is preliminary data.</text>
</comment>
<keyword evidence="1" id="KW-0472">Membrane</keyword>
<proteinExistence type="predicted"/>
<organism evidence="2 3">
    <name type="scientific">Pseudomonas jessenii</name>
    <dbReference type="NCBI Taxonomy" id="77298"/>
    <lineage>
        <taxon>Bacteria</taxon>
        <taxon>Pseudomonadati</taxon>
        <taxon>Pseudomonadota</taxon>
        <taxon>Gammaproteobacteria</taxon>
        <taxon>Pseudomonadales</taxon>
        <taxon>Pseudomonadaceae</taxon>
        <taxon>Pseudomonas</taxon>
    </lineage>
</organism>
<accession>A0A2W0ESJ0</accession>
<evidence type="ECO:0000313" key="2">
    <source>
        <dbReference type="EMBL" id="PYY71330.1"/>
    </source>
</evidence>
<evidence type="ECO:0000256" key="1">
    <source>
        <dbReference type="SAM" id="Phobius"/>
    </source>
</evidence>
<feature type="transmembrane region" description="Helical" evidence="1">
    <location>
        <begin position="218"/>
        <end position="242"/>
    </location>
</feature>
<dbReference type="AlphaFoldDB" id="A0A2W0ESJ0"/>
<name>A0A2W0ESJ0_PSEJE</name>
<sequence length="336" mass="36631">MSLSDTQLKQLDRDMDSNQREMVVLSMDDANAMMAERNASSSLGTQSQQICYRTQPGMLDGLWGNTQSIYNATVHQFVNTTWGVPAALGAYDAYNASRLLSDIGGFGTKIRVLINNGKQYVVLTGYPGLRNRLKGTRYGIRNAQLIEVGIGRYGIRGSSIKGFKLSCYVAVGIEVVEWAFNDEAVLTDLFAGVGVELIKAGIATAIGYAVATLVGTSLAFAALPVIAGAILVFGIGIGLNALDNNYGIKNSVKSGMRYAVDNIRYLHEQATRISAKDLQIYTEKVATSIINQLIDQAYDETKSWILRKIQPGDLPLPSWPKAPELPNFSNFKLPKF</sequence>
<evidence type="ECO:0000313" key="3">
    <source>
        <dbReference type="Proteomes" id="UP000247437"/>
    </source>
</evidence>
<dbReference type="Proteomes" id="UP000247437">
    <property type="component" value="Unassembled WGS sequence"/>
</dbReference>
<reference evidence="2 3" key="1">
    <citation type="journal article" date="2018" name="Appl. Microbiol. Biotechnol.">
        <title>Characterization of the caprolactam degradation pathway in Pseudomonas jessenii using mass spectrometry-based proteomics.</title>
        <authorList>
            <person name="Otzen M."/>
            <person name="Palacio C."/>
            <person name="Janssen D.B."/>
        </authorList>
    </citation>
    <scope>NUCLEOTIDE SEQUENCE [LARGE SCALE GENOMIC DNA]</scope>
    <source>
        <strain evidence="2 3">GO3</strain>
    </source>
</reference>
<dbReference type="EMBL" id="PDLL01000050">
    <property type="protein sequence ID" value="PYY71330.1"/>
    <property type="molecule type" value="Genomic_DNA"/>
</dbReference>
<dbReference type="RefSeq" id="WP_110658479.1">
    <property type="nucleotide sequence ID" value="NZ_PDLL01000050.1"/>
</dbReference>
<keyword evidence="1" id="KW-1133">Transmembrane helix</keyword>
<gene>
    <name evidence="2" type="ORF">CRX42_06805</name>
</gene>